<sequence length="172" mass="19689">MSSVPISEEKEDKEEDSVHLEDSEMDEEEEATSIRAAGKKGHLARADSVQGAILRFLKSRTVPYAMKREVEEELERLQRLGLIEPIQISRWSAPIVPVLKNDGMEHTIIGYKLTINQVFKLEAYSLPRVEDAFSNLAGGMFSKLDMSQTYKKVLRKEDLKQYMTIDTWLVQV</sequence>
<reference evidence="2 3" key="1">
    <citation type="journal article" date="2018" name="Nat. Ecol. Evol.">
        <title>Shark genomes provide insights into elasmobranch evolution and the origin of vertebrates.</title>
        <authorList>
            <person name="Hara Y"/>
            <person name="Yamaguchi K"/>
            <person name="Onimaru K"/>
            <person name="Kadota M"/>
            <person name="Koyanagi M"/>
            <person name="Keeley SD"/>
            <person name="Tatsumi K"/>
            <person name="Tanaka K"/>
            <person name="Motone F"/>
            <person name="Kageyama Y"/>
            <person name="Nozu R"/>
            <person name="Adachi N"/>
            <person name="Nishimura O"/>
            <person name="Nakagawa R"/>
            <person name="Tanegashima C"/>
            <person name="Kiyatake I"/>
            <person name="Matsumoto R"/>
            <person name="Murakumo K"/>
            <person name="Nishida K"/>
            <person name="Terakita A"/>
            <person name="Kuratani S"/>
            <person name="Sato K"/>
            <person name="Hyodo S Kuraku.S."/>
        </authorList>
    </citation>
    <scope>NUCLEOTIDE SEQUENCE [LARGE SCALE GENOMIC DNA]</scope>
</reference>
<evidence type="ECO:0008006" key="4">
    <source>
        <dbReference type="Google" id="ProtNLM"/>
    </source>
</evidence>
<dbReference type="SUPFAM" id="SSF56672">
    <property type="entry name" value="DNA/RNA polymerases"/>
    <property type="match status" value="1"/>
</dbReference>
<evidence type="ECO:0000313" key="3">
    <source>
        <dbReference type="Proteomes" id="UP000288216"/>
    </source>
</evidence>
<accession>A0A401P524</accession>
<dbReference type="InterPro" id="IPR043502">
    <property type="entry name" value="DNA/RNA_pol_sf"/>
</dbReference>
<dbReference type="InterPro" id="IPR050951">
    <property type="entry name" value="Retrovirus_Pol_polyprotein"/>
</dbReference>
<dbReference type="OrthoDB" id="775972at2759"/>
<dbReference type="AlphaFoldDB" id="A0A401P524"/>
<dbReference type="PANTHER" id="PTHR37984:SF13">
    <property type="entry name" value="RIBONUCLEASE H"/>
    <property type="match status" value="1"/>
</dbReference>
<gene>
    <name evidence="2" type="ORF">scyTo_0013800</name>
</gene>
<protein>
    <recommendedName>
        <fullName evidence="4">Reverse transcriptase domain-containing protein</fullName>
    </recommendedName>
</protein>
<evidence type="ECO:0000256" key="1">
    <source>
        <dbReference type="SAM" id="MobiDB-lite"/>
    </source>
</evidence>
<dbReference type="EMBL" id="BFAA01007197">
    <property type="protein sequence ID" value="GCB68232.1"/>
    <property type="molecule type" value="Genomic_DNA"/>
</dbReference>
<dbReference type="Proteomes" id="UP000288216">
    <property type="component" value="Unassembled WGS sequence"/>
</dbReference>
<dbReference type="OMA" id="FLTINSH"/>
<feature type="region of interest" description="Disordered" evidence="1">
    <location>
        <begin position="1"/>
        <end position="39"/>
    </location>
</feature>
<comment type="caution">
    <text evidence="2">The sequence shown here is derived from an EMBL/GenBank/DDBJ whole genome shotgun (WGS) entry which is preliminary data.</text>
</comment>
<dbReference type="PANTHER" id="PTHR37984">
    <property type="entry name" value="PROTEIN CBG26694"/>
    <property type="match status" value="1"/>
</dbReference>
<proteinExistence type="predicted"/>
<evidence type="ECO:0000313" key="2">
    <source>
        <dbReference type="EMBL" id="GCB68232.1"/>
    </source>
</evidence>
<dbReference type="Gene3D" id="3.10.10.10">
    <property type="entry name" value="HIV Type 1 Reverse Transcriptase, subunit A, domain 1"/>
    <property type="match status" value="1"/>
</dbReference>
<name>A0A401P524_SCYTO</name>
<dbReference type="STRING" id="75743.A0A401P524"/>
<keyword evidence="3" id="KW-1185">Reference proteome</keyword>
<organism evidence="2 3">
    <name type="scientific">Scyliorhinus torazame</name>
    <name type="common">Cloudy catshark</name>
    <name type="synonym">Catulus torazame</name>
    <dbReference type="NCBI Taxonomy" id="75743"/>
    <lineage>
        <taxon>Eukaryota</taxon>
        <taxon>Metazoa</taxon>
        <taxon>Chordata</taxon>
        <taxon>Craniata</taxon>
        <taxon>Vertebrata</taxon>
        <taxon>Chondrichthyes</taxon>
        <taxon>Elasmobranchii</taxon>
        <taxon>Galeomorphii</taxon>
        <taxon>Galeoidea</taxon>
        <taxon>Carcharhiniformes</taxon>
        <taxon>Scyliorhinidae</taxon>
        <taxon>Scyliorhinus</taxon>
    </lineage>
</organism>